<evidence type="ECO:0000256" key="1">
    <source>
        <dbReference type="ARBA" id="ARBA00022741"/>
    </source>
</evidence>
<dbReference type="PANTHER" id="PTHR34784:SF1">
    <property type="entry name" value="50S RIBOSOMAL PROTEIN L34"/>
    <property type="match status" value="1"/>
</dbReference>
<dbReference type="EMBL" id="FOZM01000003">
    <property type="protein sequence ID" value="SFS21390.1"/>
    <property type="molecule type" value="Genomic_DNA"/>
</dbReference>
<proteinExistence type="predicted"/>
<organism evidence="3 4">
    <name type="scientific">Yoonia litorea</name>
    <dbReference type="NCBI Taxonomy" id="1123755"/>
    <lineage>
        <taxon>Bacteria</taxon>
        <taxon>Pseudomonadati</taxon>
        <taxon>Pseudomonadota</taxon>
        <taxon>Alphaproteobacteria</taxon>
        <taxon>Rhodobacterales</taxon>
        <taxon>Paracoccaceae</taxon>
        <taxon>Yoonia</taxon>
    </lineage>
</organism>
<dbReference type="OrthoDB" id="7360766at2"/>
<keyword evidence="2" id="KW-0342">GTP-binding</keyword>
<accession>A0A1I6N0C1</accession>
<dbReference type="RefSeq" id="WP_090209819.1">
    <property type="nucleotide sequence ID" value="NZ_FOZM01000003.1"/>
</dbReference>
<dbReference type="PANTHER" id="PTHR34784">
    <property type="entry name" value="50S RIBOSOMAL PROTEIN L34"/>
    <property type="match status" value="1"/>
</dbReference>
<gene>
    <name evidence="3" type="ORF">SAMN05444714_2817</name>
</gene>
<dbReference type="Pfam" id="PF09585">
    <property type="entry name" value="Lin0512_fam"/>
    <property type="match status" value="1"/>
</dbReference>
<dbReference type="Proteomes" id="UP000198926">
    <property type="component" value="Unassembled WGS sequence"/>
</dbReference>
<dbReference type="STRING" id="1123755.SAMN05444714_2817"/>
<dbReference type="GO" id="GO:0005525">
    <property type="term" value="F:GTP binding"/>
    <property type="evidence" value="ECO:0007669"/>
    <property type="project" value="UniProtKB-KW"/>
</dbReference>
<dbReference type="InterPro" id="IPR037103">
    <property type="entry name" value="Tubulin/FtsZ-like_C"/>
</dbReference>
<evidence type="ECO:0000313" key="4">
    <source>
        <dbReference type="Proteomes" id="UP000198926"/>
    </source>
</evidence>
<evidence type="ECO:0000256" key="2">
    <source>
        <dbReference type="ARBA" id="ARBA00023134"/>
    </source>
</evidence>
<sequence length="115" mass="12755">MPKHRVLTEFGLGTSLRRQDYTEAARRGLQDALWHNSINMAELYGFPKEAMLIDVEIGVQQPDQVDTKSLMSIFPYGRPTITVKHGGLDVPRGDGGKPTVIANVAINVSFDMERA</sequence>
<name>A0A1I6N0C1_9RHOB</name>
<dbReference type="InterPro" id="IPR011719">
    <property type="entry name" value="CHP02058"/>
</dbReference>
<dbReference type="Gene3D" id="3.30.1330.20">
    <property type="entry name" value="Tubulin/FtsZ, C-terminal domain"/>
    <property type="match status" value="1"/>
</dbReference>
<reference evidence="3 4" key="1">
    <citation type="submission" date="2016-10" db="EMBL/GenBank/DDBJ databases">
        <authorList>
            <person name="de Groot N.N."/>
        </authorList>
    </citation>
    <scope>NUCLEOTIDE SEQUENCE [LARGE SCALE GENOMIC DNA]</scope>
    <source>
        <strain evidence="3 4">DSM 29433</strain>
    </source>
</reference>
<keyword evidence="1" id="KW-0547">Nucleotide-binding</keyword>
<keyword evidence="4" id="KW-1185">Reference proteome</keyword>
<protein>
    <submittedName>
        <fullName evidence="3">Uncharacterized protein</fullName>
    </submittedName>
</protein>
<dbReference type="AlphaFoldDB" id="A0A1I6N0C1"/>
<evidence type="ECO:0000313" key="3">
    <source>
        <dbReference type="EMBL" id="SFS21390.1"/>
    </source>
</evidence>